<dbReference type="Proteomes" id="UP000606974">
    <property type="component" value="Unassembled WGS sequence"/>
</dbReference>
<comment type="caution">
    <text evidence="2">The sequence shown here is derived from an EMBL/GenBank/DDBJ whole genome shotgun (WGS) entry which is preliminary data.</text>
</comment>
<evidence type="ECO:0000313" key="3">
    <source>
        <dbReference type="Proteomes" id="UP000606974"/>
    </source>
</evidence>
<keyword evidence="3" id="KW-1185">Reference proteome</keyword>
<proteinExistence type="predicted"/>
<accession>A0A8H7E7S1</accession>
<evidence type="ECO:0000256" key="1">
    <source>
        <dbReference type="SAM" id="MobiDB-lite"/>
    </source>
</evidence>
<gene>
    <name evidence="2" type="ORF">GJ744_004913</name>
</gene>
<reference evidence="2" key="1">
    <citation type="submission" date="2020-02" db="EMBL/GenBank/DDBJ databases">
        <authorList>
            <person name="Palmer J.M."/>
        </authorList>
    </citation>
    <scope>NUCLEOTIDE SEQUENCE</scope>
    <source>
        <strain evidence="2">EPUS1.4</strain>
        <tissue evidence="2">Thallus</tissue>
    </source>
</reference>
<feature type="compositionally biased region" description="Basic and acidic residues" evidence="1">
    <location>
        <begin position="218"/>
        <end position="229"/>
    </location>
</feature>
<evidence type="ECO:0000313" key="2">
    <source>
        <dbReference type="EMBL" id="KAF7511348.1"/>
    </source>
</evidence>
<protein>
    <submittedName>
        <fullName evidence="2">Uncharacterized protein</fullName>
    </submittedName>
</protein>
<sequence>MTMTAVQRTLTMLKGPQDREDWYEIGRTNAGARAILSLVDIDADTAAALLREPPEPLFTDINPDTESYADLTDNERDQFKTLLADIQDNKTLYDFVLAIKSVNAAYGSAYQVYVDTKLQEGTAFPILYDAVERFRNNLRLSRATSKSSSTHIAFATFKGEEPAELAADSTAIAPLAPQSRKNASIASVARSIGTANAPILFKSADSRAGALTTKFRRKSTEFQQKEANKRPKQPSELPEEINEQDGSPPTTLTSFAIDLDTYEL</sequence>
<name>A0A8H7E7S1_9EURO</name>
<feature type="compositionally biased region" description="Polar residues" evidence="1">
    <location>
        <begin position="244"/>
        <end position="254"/>
    </location>
</feature>
<feature type="region of interest" description="Disordered" evidence="1">
    <location>
        <begin position="215"/>
        <end position="264"/>
    </location>
</feature>
<dbReference type="EMBL" id="JAACFV010000021">
    <property type="protein sequence ID" value="KAF7511348.1"/>
    <property type="molecule type" value="Genomic_DNA"/>
</dbReference>
<organism evidence="2 3">
    <name type="scientific">Endocarpon pusillum</name>
    <dbReference type="NCBI Taxonomy" id="364733"/>
    <lineage>
        <taxon>Eukaryota</taxon>
        <taxon>Fungi</taxon>
        <taxon>Dikarya</taxon>
        <taxon>Ascomycota</taxon>
        <taxon>Pezizomycotina</taxon>
        <taxon>Eurotiomycetes</taxon>
        <taxon>Chaetothyriomycetidae</taxon>
        <taxon>Verrucariales</taxon>
        <taxon>Verrucariaceae</taxon>
        <taxon>Endocarpon</taxon>
    </lineage>
</organism>
<dbReference type="AlphaFoldDB" id="A0A8H7E7S1"/>